<keyword evidence="2" id="KW-0934">Plastid</keyword>
<dbReference type="InterPro" id="IPR027434">
    <property type="entry name" value="Homing_endonucl"/>
</dbReference>
<dbReference type="PANTHER" id="PTHR47539:SF1">
    <property type="entry name" value="PENTATRICOPEPTIDE REPEAT-CONTAINING PROTEIN OTP51, CHLOROPLASTIC"/>
    <property type="match status" value="1"/>
</dbReference>
<dbReference type="EMBL" id="KM462885">
    <property type="protein sequence ID" value="AIT95470.1"/>
    <property type="molecule type" value="Genomic_DNA"/>
</dbReference>
<dbReference type="PANTHER" id="PTHR47539">
    <property type="entry name" value="PENTATRICOPEPTIDE REPEAT-CONTAINING PROTEIN OTP51, CHLOROPLASTIC"/>
    <property type="match status" value="1"/>
</dbReference>
<keyword evidence="2" id="KW-0378">Hydrolase</keyword>
<dbReference type="GeneID" id="22161064"/>
<dbReference type="GeneID" id="22161071"/>
<reference evidence="2" key="1">
    <citation type="journal article" date="2014" name="BMC Evol. Biol.">
        <title>Chloroplast phylogenomic analysis resolves deep-level relationships within the green algal class Trebouxiophyceae.</title>
        <authorList>
            <person name="Lemieux C."/>
            <person name="Otis C."/>
            <person name="Turmel M."/>
        </authorList>
    </citation>
    <scope>NUCLEOTIDE SEQUENCE</scope>
</reference>
<name>A0A097KQM4_9CHLO</name>
<evidence type="ECO:0000259" key="1">
    <source>
        <dbReference type="Pfam" id="PF03161"/>
    </source>
</evidence>
<dbReference type="GO" id="GO:0045292">
    <property type="term" value="P:mRNA cis splicing, via spliceosome"/>
    <property type="evidence" value="ECO:0007669"/>
    <property type="project" value="TreeGrafter"/>
</dbReference>
<dbReference type="EMBL" id="KM462885">
    <property type="protein sequence ID" value="AIT95465.1"/>
    <property type="molecule type" value="Genomic_DNA"/>
</dbReference>
<feature type="domain" description="Homing endonuclease LAGLIDADG" evidence="1">
    <location>
        <begin position="12"/>
        <end position="174"/>
    </location>
</feature>
<geneLocation type="chloroplast" evidence="2"/>
<dbReference type="GO" id="GO:0048564">
    <property type="term" value="P:photosystem I assembly"/>
    <property type="evidence" value="ECO:0007669"/>
    <property type="project" value="TreeGrafter"/>
</dbReference>
<dbReference type="RefSeq" id="YP_009106656.1">
    <property type="nucleotide sequence ID" value="NC_025546.1"/>
</dbReference>
<dbReference type="InterPro" id="IPR004860">
    <property type="entry name" value="LAGLIDADG_dom"/>
</dbReference>
<dbReference type="GO" id="GO:0000373">
    <property type="term" value="P:Group II intron splicing"/>
    <property type="evidence" value="ECO:0007669"/>
    <property type="project" value="TreeGrafter"/>
</dbReference>
<dbReference type="InterPro" id="IPR052500">
    <property type="entry name" value="Chloro/Mito_RNA_Process"/>
</dbReference>
<keyword evidence="2" id="KW-0540">Nuclease</keyword>
<evidence type="ECO:0000313" key="2">
    <source>
        <dbReference type="EMBL" id="AIT95470.1"/>
    </source>
</evidence>
<keyword evidence="2" id="KW-0255">Endonuclease</keyword>
<dbReference type="AlphaFoldDB" id="A0A097KQM4"/>
<accession>A0A097KQM4</accession>
<dbReference type="RefSeq" id="YP_009106639.1">
    <property type="nucleotide sequence ID" value="NC_025546.1"/>
</dbReference>
<dbReference type="SUPFAM" id="SSF55608">
    <property type="entry name" value="Homing endonucleases"/>
    <property type="match status" value="1"/>
</dbReference>
<sequence>MNKLLKVTKNQKEILFGILLGDAHAEFSQNGQCVRLKIEQSLFHQAYVEHLYQVFQPWVKGRLREARGKKLFSTSFSPSLKFYATQFYSGKTKKVPKLIHRWLTAKSLAYWYMDDGSMKSKQSKGVLLNTQGFCFKDVKRLCDVLQSKFQLQCIPRRQKEGYQIYISGHSYERLRELIFEFLLPEMRYKFPLPRQKPKLPG</sequence>
<proteinExistence type="predicted"/>
<organism evidence="2">
    <name type="scientific">Dicloster acuatus</name>
    <dbReference type="NCBI Taxonomy" id="91190"/>
    <lineage>
        <taxon>Eukaryota</taxon>
        <taxon>Viridiplantae</taxon>
        <taxon>Chlorophyta</taxon>
        <taxon>core chlorophytes</taxon>
        <taxon>Trebouxiophyceae</taxon>
        <taxon>Chlorellales</taxon>
        <taxon>Chlorellaceae</taxon>
        <taxon>Dicloster</taxon>
    </lineage>
</organism>
<dbReference type="Pfam" id="PF03161">
    <property type="entry name" value="LAGLIDADG_2"/>
    <property type="match status" value="1"/>
</dbReference>
<gene>
    <name evidence="2" type="primary">orf201</name>
</gene>
<protein>
    <submittedName>
        <fullName evidence="2">Putative site-specific DNA endonuclease</fullName>
    </submittedName>
</protein>
<dbReference type="Gene3D" id="3.10.28.10">
    <property type="entry name" value="Homing endonucleases"/>
    <property type="match status" value="2"/>
</dbReference>
<keyword evidence="2" id="KW-0150">Chloroplast</keyword>
<dbReference type="GO" id="GO:0004519">
    <property type="term" value="F:endonuclease activity"/>
    <property type="evidence" value="ECO:0007669"/>
    <property type="project" value="UniProtKB-KW"/>
</dbReference>